<reference evidence="2" key="1">
    <citation type="submission" date="2019-11" db="EMBL/GenBank/DDBJ databases">
        <title>Leishmania tarentolae CDS.</title>
        <authorList>
            <person name="Goto Y."/>
            <person name="Yamagishi J."/>
        </authorList>
    </citation>
    <scope>NUCLEOTIDE SEQUENCE [LARGE SCALE GENOMIC DNA]</scope>
    <source>
        <strain evidence="2">Parrot Tar II</strain>
    </source>
</reference>
<feature type="compositionally biased region" description="Basic and acidic residues" evidence="1">
    <location>
        <begin position="281"/>
        <end position="297"/>
    </location>
</feature>
<evidence type="ECO:0000313" key="2">
    <source>
        <dbReference type="EMBL" id="GET93450.1"/>
    </source>
</evidence>
<evidence type="ECO:0000256" key="1">
    <source>
        <dbReference type="SAM" id="MobiDB-lite"/>
    </source>
</evidence>
<feature type="region of interest" description="Disordered" evidence="1">
    <location>
        <begin position="275"/>
        <end position="300"/>
    </location>
</feature>
<feature type="region of interest" description="Disordered" evidence="1">
    <location>
        <begin position="348"/>
        <end position="369"/>
    </location>
</feature>
<dbReference type="OrthoDB" id="272540at2759"/>
<evidence type="ECO:0000313" key="3">
    <source>
        <dbReference type="Proteomes" id="UP000419144"/>
    </source>
</evidence>
<dbReference type="EMBL" id="BLBS01000057">
    <property type="protein sequence ID" value="GET93450.1"/>
    <property type="molecule type" value="Genomic_DNA"/>
</dbReference>
<name>A0A640KUL3_LEITA</name>
<sequence length="464" mass="50844">MSAENTFETFCALSALQQRRDGRLVPDETSHSFSYYQWLEVANAKYAESQPPAKKVKKEDGVMDCGSALADGLAQQLTASLQSQTGSAKSPAALRHAAQEAFPMPQASADMPAFLALAEAAIRLTLWTPNDGRLAQLAARLRPNLRTLEERGIICFYYGCFPSLQVLMDLLSWRIIVHRWERLTPEMRQVAVDGVLTLCGYLESVATEALRTAVQELPVSPASSSSEDPIELATLDTLIKHASAAVPFQFSTCRDLVSLYPEPVGLLHVPGAAPAASSETVMRDEQQSQPSNEKRVDDDGEVQVGELLGVACAPTRNVHTSAEEGSPTRCVKAAPVAARSLRPNLNDTRRTREGARPSTDVTQTRQQVPTRTASGYIACMSKYHARYADPAKHASSECPYCTTCHLMEVIFGGNKHNCSWGHWPTPRKIKLHLKQFPKVMKLAQERFAAMQCGVQLAATDDFSL</sequence>
<proteinExistence type="predicted"/>
<dbReference type="VEuPathDB" id="TriTrypDB:LtaPh_3636900"/>
<dbReference type="AlphaFoldDB" id="A0A640KUL3"/>
<dbReference type="Proteomes" id="UP000419144">
    <property type="component" value="Unassembled WGS sequence"/>
</dbReference>
<comment type="caution">
    <text evidence="2">The sequence shown here is derived from an EMBL/GenBank/DDBJ whole genome shotgun (WGS) entry which is preliminary data.</text>
</comment>
<keyword evidence="3" id="KW-1185">Reference proteome</keyword>
<accession>A0A640KUL3</accession>
<feature type="compositionally biased region" description="Low complexity" evidence="1">
    <location>
        <begin position="359"/>
        <end position="369"/>
    </location>
</feature>
<gene>
    <name evidence="2" type="ORF">LtaPh_3636900</name>
</gene>
<organism evidence="2 3">
    <name type="scientific">Leishmania tarentolae</name>
    <name type="common">Sauroleishmania tarentolae</name>
    <dbReference type="NCBI Taxonomy" id="5689"/>
    <lineage>
        <taxon>Eukaryota</taxon>
        <taxon>Discoba</taxon>
        <taxon>Euglenozoa</taxon>
        <taxon>Kinetoplastea</taxon>
        <taxon>Metakinetoplastina</taxon>
        <taxon>Trypanosomatida</taxon>
        <taxon>Trypanosomatidae</taxon>
        <taxon>Leishmaniinae</taxon>
        <taxon>Leishmania</taxon>
        <taxon>lizard Leishmania</taxon>
    </lineage>
</organism>
<protein>
    <submittedName>
        <fullName evidence="2">Uncharacterized protein</fullName>
    </submittedName>
</protein>